<reference evidence="10" key="4">
    <citation type="submission" date="2025-05" db="UniProtKB">
        <authorList>
            <consortium name="EnsemblFungi"/>
        </authorList>
    </citation>
    <scope>IDENTIFICATION</scope>
    <source>
        <strain evidence="10">isolate 1-1 / race 1 (BBBD)</strain>
    </source>
</reference>
<organism evidence="9">
    <name type="scientific">Puccinia triticina (isolate 1-1 / race 1 (BBBD))</name>
    <name type="common">Brown leaf rust fungus</name>
    <dbReference type="NCBI Taxonomy" id="630390"/>
    <lineage>
        <taxon>Eukaryota</taxon>
        <taxon>Fungi</taxon>
        <taxon>Dikarya</taxon>
        <taxon>Basidiomycota</taxon>
        <taxon>Pucciniomycotina</taxon>
        <taxon>Pucciniomycetes</taxon>
        <taxon>Pucciniales</taxon>
        <taxon>Pucciniaceae</taxon>
        <taxon>Puccinia</taxon>
    </lineage>
</organism>
<keyword evidence="11" id="KW-1185">Reference proteome</keyword>
<evidence type="ECO:0000256" key="7">
    <source>
        <dbReference type="ARBA" id="ARBA00023014"/>
    </source>
</evidence>
<keyword evidence="7" id="KW-0411">Iron-sulfur</keyword>
<feature type="domain" description="DNA primase large subunit C-terminal" evidence="8">
    <location>
        <begin position="171"/>
        <end position="226"/>
    </location>
</feature>
<dbReference type="OrthoDB" id="421393at2759"/>
<dbReference type="GO" id="GO:0005658">
    <property type="term" value="C:alpha DNA polymerase:primase complex"/>
    <property type="evidence" value="ECO:0007669"/>
    <property type="project" value="TreeGrafter"/>
</dbReference>
<keyword evidence="4" id="KW-0235">DNA replication</keyword>
<dbReference type="Gene3D" id="1.20.930.80">
    <property type="match status" value="1"/>
</dbReference>
<dbReference type="PANTHER" id="PTHR10537:SF3">
    <property type="entry name" value="DNA PRIMASE LARGE SUBUNIT"/>
    <property type="match status" value="1"/>
</dbReference>
<dbReference type="GO" id="GO:0006270">
    <property type="term" value="P:DNA replication initiation"/>
    <property type="evidence" value="ECO:0007669"/>
    <property type="project" value="TreeGrafter"/>
</dbReference>
<dbReference type="GO" id="GO:0006269">
    <property type="term" value="P:DNA replication, synthesis of primer"/>
    <property type="evidence" value="ECO:0007669"/>
    <property type="project" value="UniProtKB-KW"/>
</dbReference>
<evidence type="ECO:0000256" key="6">
    <source>
        <dbReference type="ARBA" id="ARBA00023004"/>
    </source>
</evidence>
<keyword evidence="6" id="KW-0408">Iron</keyword>
<dbReference type="Pfam" id="PF26466">
    <property type="entry name" value="DNA_primase_lrg_N"/>
    <property type="match status" value="1"/>
</dbReference>
<dbReference type="EnsemblFungi" id="PTTG_04830-t43_1">
    <property type="protein sequence ID" value="PTTG_04830-t43_1-p1"/>
    <property type="gene ID" value="PTTG_04830"/>
</dbReference>
<name>A0A0C4EVJ5_PUCT1</name>
<dbReference type="Pfam" id="PF04104">
    <property type="entry name" value="DNA_primase_lrg"/>
    <property type="match status" value="1"/>
</dbReference>
<comment type="cofactor">
    <cofactor evidence="1">
        <name>[4Fe-4S] cluster</name>
        <dbReference type="ChEBI" id="CHEBI:49883"/>
    </cofactor>
</comment>
<dbReference type="AlphaFoldDB" id="A0A0C4EVJ5"/>
<dbReference type="GO" id="GO:0051539">
    <property type="term" value="F:4 iron, 4 sulfur cluster binding"/>
    <property type="evidence" value="ECO:0007669"/>
    <property type="project" value="UniProtKB-KW"/>
</dbReference>
<reference evidence="9" key="1">
    <citation type="submission" date="2009-11" db="EMBL/GenBank/DDBJ databases">
        <authorList>
            <consortium name="The Broad Institute Genome Sequencing Platform"/>
            <person name="Ward D."/>
            <person name="Feldgarden M."/>
            <person name="Earl A."/>
            <person name="Young S.K."/>
            <person name="Zeng Q."/>
            <person name="Koehrsen M."/>
            <person name="Alvarado L."/>
            <person name="Berlin A."/>
            <person name="Bochicchio J."/>
            <person name="Borenstein D."/>
            <person name="Chapman S.B."/>
            <person name="Chen Z."/>
            <person name="Engels R."/>
            <person name="Freedman E."/>
            <person name="Gellesch M."/>
            <person name="Goldberg J."/>
            <person name="Griggs A."/>
            <person name="Gujja S."/>
            <person name="Heilman E."/>
            <person name="Heiman D."/>
            <person name="Hepburn T."/>
            <person name="Howarth C."/>
            <person name="Jen D."/>
            <person name="Larson L."/>
            <person name="Lewis B."/>
            <person name="Mehta T."/>
            <person name="Park D."/>
            <person name="Pearson M."/>
            <person name="Roberts A."/>
            <person name="Saif S."/>
            <person name="Shea T."/>
            <person name="Shenoy N."/>
            <person name="Sisk P."/>
            <person name="Stolte C."/>
            <person name="Sykes S."/>
            <person name="Thomson T."/>
            <person name="Walk T."/>
            <person name="White J."/>
            <person name="Yandava C."/>
            <person name="Izard J."/>
            <person name="Baranova O.V."/>
            <person name="Blanton J.M."/>
            <person name="Tanner A.C."/>
            <person name="Dewhirst F.E."/>
            <person name="Haas B."/>
            <person name="Nusbaum C."/>
            <person name="Birren B."/>
        </authorList>
    </citation>
    <scope>NUCLEOTIDE SEQUENCE [LARGE SCALE GENOMIC DNA]</scope>
    <source>
        <strain evidence="9">1-1 BBBD Race 1</strain>
    </source>
</reference>
<reference evidence="9" key="2">
    <citation type="submission" date="2016-05" db="EMBL/GenBank/DDBJ databases">
        <title>Comparative analysis highlights variable genome content of wheat rusts and divergence of the mating loci.</title>
        <authorList>
            <person name="Cuomo C.A."/>
            <person name="Bakkeren G."/>
            <person name="Szabo L."/>
            <person name="Khalil H."/>
            <person name="Joly D."/>
            <person name="Goldberg J."/>
            <person name="Young S."/>
            <person name="Zeng Q."/>
            <person name="Fellers J."/>
        </authorList>
    </citation>
    <scope>NUCLEOTIDE SEQUENCE [LARGE SCALE GENOMIC DNA]</scope>
    <source>
        <strain evidence="9">1-1 BBBD Race 1</strain>
    </source>
</reference>
<keyword evidence="5" id="KW-0479">Metal-binding</keyword>
<gene>
    <name evidence="9" type="ORF">PTTG_04830</name>
</gene>
<evidence type="ECO:0000256" key="5">
    <source>
        <dbReference type="ARBA" id="ARBA00022723"/>
    </source>
</evidence>
<evidence type="ECO:0000313" key="11">
    <source>
        <dbReference type="Proteomes" id="UP000005240"/>
    </source>
</evidence>
<evidence type="ECO:0000313" key="9">
    <source>
        <dbReference type="EMBL" id="OAV95708.1"/>
    </source>
</evidence>
<evidence type="ECO:0000256" key="3">
    <source>
        <dbReference type="ARBA" id="ARBA00022515"/>
    </source>
</evidence>
<keyword evidence="3" id="KW-0639">Primosome</keyword>
<dbReference type="EMBL" id="ADAS02000026">
    <property type="protein sequence ID" value="OAV95708.1"/>
    <property type="molecule type" value="Genomic_DNA"/>
</dbReference>
<dbReference type="InterPro" id="IPR058560">
    <property type="entry name" value="DNA_primase_C"/>
</dbReference>
<sequence>MATTPPPWNHQLVHADSFSTHHCQGKSLRDEEPKKDHYSHFILRLAFCKLLETSETAEQAGFVASLNLDGKELSLALRFVAETSIHIKYIGPKCLIWLGSSGLPLWRIRVRRNLSNQITSKDLAYMDKESRPLLVPEHLSICFLAGISGSDFVTASLNPDGGQLDAAMIDDLAKQHFPPCIKYLWILLQQEKHLEYGDCQQLSLFLKGIQFPMEKAIIFWRQVFDMLFGTIAGLSKVKQMTTQIICDDHNRIRWTPQITRLSIQALQSGQFDPKSQSDLPN</sequence>
<dbReference type="InterPro" id="IPR007238">
    <property type="entry name" value="DNA_primase_lsu_euk/arc"/>
</dbReference>
<dbReference type="STRING" id="630390.A0A0C4EVJ5"/>
<evidence type="ECO:0000313" key="10">
    <source>
        <dbReference type="EnsemblFungi" id="PTTG_04830-t43_1-p1"/>
    </source>
</evidence>
<protein>
    <recommendedName>
        <fullName evidence="8">DNA primase large subunit C-terminal domain-containing protein</fullName>
    </recommendedName>
</protein>
<evidence type="ECO:0000259" key="8">
    <source>
        <dbReference type="Pfam" id="PF04104"/>
    </source>
</evidence>
<dbReference type="Proteomes" id="UP000005240">
    <property type="component" value="Unassembled WGS sequence"/>
</dbReference>
<accession>A0A0C4EVJ5</accession>
<dbReference type="PANTHER" id="PTHR10537">
    <property type="entry name" value="DNA PRIMASE LARGE SUBUNIT"/>
    <property type="match status" value="1"/>
</dbReference>
<evidence type="ECO:0000256" key="2">
    <source>
        <dbReference type="ARBA" id="ARBA00022485"/>
    </source>
</evidence>
<dbReference type="GO" id="GO:0046872">
    <property type="term" value="F:metal ion binding"/>
    <property type="evidence" value="ECO:0007669"/>
    <property type="project" value="UniProtKB-KW"/>
</dbReference>
<proteinExistence type="predicted"/>
<keyword evidence="2" id="KW-0004">4Fe-4S</keyword>
<evidence type="ECO:0000256" key="4">
    <source>
        <dbReference type="ARBA" id="ARBA00022705"/>
    </source>
</evidence>
<dbReference type="VEuPathDB" id="FungiDB:PTTG_04830"/>
<reference evidence="10 11" key="3">
    <citation type="journal article" date="2017" name="G3 (Bethesda)">
        <title>Comparative analysis highlights variable genome content of wheat rusts and divergence of the mating loci.</title>
        <authorList>
            <person name="Cuomo C.A."/>
            <person name="Bakkeren G."/>
            <person name="Khalil H.B."/>
            <person name="Panwar V."/>
            <person name="Joly D."/>
            <person name="Linning R."/>
            <person name="Sakthikumar S."/>
            <person name="Song X."/>
            <person name="Adiconis X."/>
            <person name="Fan L."/>
            <person name="Goldberg J.M."/>
            <person name="Levin J.Z."/>
            <person name="Young S."/>
            <person name="Zeng Q."/>
            <person name="Anikster Y."/>
            <person name="Bruce M."/>
            <person name="Wang M."/>
            <person name="Yin C."/>
            <person name="McCallum B."/>
            <person name="Szabo L.J."/>
            <person name="Hulbert S."/>
            <person name="Chen X."/>
            <person name="Fellers J.P."/>
        </authorList>
    </citation>
    <scope>NUCLEOTIDE SEQUENCE</scope>
    <source>
        <strain evidence="11">Isolate 1-1 / race 1 (BBBD)</strain>
        <strain evidence="10">isolate 1-1 / race 1 (BBBD)</strain>
    </source>
</reference>
<evidence type="ECO:0000256" key="1">
    <source>
        <dbReference type="ARBA" id="ARBA00001966"/>
    </source>
</evidence>